<evidence type="ECO:0000313" key="2">
    <source>
        <dbReference type="Proteomes" id="UP000515158"/>
    </source>
</evidence>
<dbReference type="OrthoDB" id="6617264at2759"/>
<protein>
    <submittedName>
        <fullName evidence="3">Uncharacterized protein LOC117645052</fullName>
    </submittedName>
</protein>
<keyword evidence="1" id="KW-0732">Signal</keyword>
<dbReference type="InParanoid" id="A0A6P8Z2R0"/>
<dbReference type="PANTHER" id="PTHR21398">
    <property type="entry name" value="AGAP007094-PA"/>
    <property type="match status" value="1"/>
</dbReference>
<keyword evidence="2" id="KW-1185">Reference proteome</keyword>
<evidence type="ECO:0000256" key="1">
    <source>
        <dbReference type="SAM" id="SignalP"/>
    </source>
</evidence>
<dbReference type="GeneID" id="117645052"/>
<feature type="chain" id="PRO_5027684960" evidence="1">
    <location>
        <begin position="30"/>
        <end position="140"/>
    </location>
</feature>
<accession>A0A6P8Z2R0</accession>
<reference evidence="3" key="1">
    <citation type="submission" date="2025-08" db="UniProtKB">
        <authorList>
            <consortium name="RefSeq"/>
        </authorList>
    </citation>
    <scope>IDENTIFICATION</scope>
    <source>
        <tissue evidence="3">Total insect</tissue>
    </source>
</reference>
<dbReference type="PANTHER" id="PTHR21398:SF1">
    <property type="entry name" value="FI03705P"/>
    <property type="match status" value="1"/>
</dbReference>
<dbReference type="SMART" id="SM00718">
    <property type="entry name" value="DM4_12"/>
    <property type="match status" value="1"/>
</dbReference>
<dbReference type="InterPro" id="IPR006631">
    <property type="entry name" value="DM4_12"/>
</dbReference>
<proteinExistence type="predicted"/>
<gene>
    <name evidence="3" type="primary">LOC117645052</name>
</gene>
<dbReference type="RefSeq" id="XP_034240837.1">
    <property type="nucleotide sequence ID" value="XM_034384946.1"/>
</dbReference>
<sequence length="140" mass="15982">MSVRGYVPFQTIFIFGMTAGLAWQLPTEAEQVYLQRRSVGQHPDREHRVKLYRSVQTFLNQRGLKGEECVQRTVCESTSPRQGKRNFMEEVIKVLFSLPESDAEGSTLWDEAKYNGTPCSKRFPRCASILDVALPPQAQE</sequence>
<dbReference type="Proteomes" id="UP000515158">
    <property type="component" value="Unplaced"/>
</dbReference>
<name>A0A6P8Z2R0_THRPL</name>
<organism evidence="3">
    <name type="scientific">Thrips palmi</name>
    <name type="common">Melon thrips</name>
    <dbReference type="NCBI Taxonomy" id="161013"/>
    <lineage>
        <taxon>Eukaryota</taxon>
        <taxon>Metazoa</taxon>
        <taxon>Ecdysozoa</taxon>
        <taxon>Arthropoda</taxon>
        <taxon>Hexapoda</taxon>
        <taxon>Insecta</taxon>
        <taxon>Pterygota</taxon>
        <taxon>Neoptera</taxon>
        <taxon>Paraneoptera</taxon>
        <taxon>Thysanoptera</taxon>
        <taxon>Terebrantia</taxon>
        <taxon>Thripoidea</taxon>
        <taxon>Thripidae</taxon>
        <taxon>Thrips</taxon>
    </lineage>
</organism>
<feature type="signal peptide" evidence="1">
    <location>
        <begin position="1"/>
        <end position="29"/>
    </location>
</feature>
<dbReference type="AlphaFoldDB" id="A0A6P8Z2R0"/>
<dbReference type="KEGG" id="tpal:117645052"/>
<evidence type="ECO:0000313" key="3">
    <source>
        <dbReference type="RefSeq" id="XP_034240837.1"/>
    </source>
</evidence>
<dbReference type="Pfam" id="PF07841">
    <property type="entry name" value="DM4_12"/>
    <property type="match status" value="1"/>
</dbReference>